<proteinExistence type="predicted"/>
<dbReference type="GO" id="GO:0008324">
    <property type="term" value="F:monoatomic cation transmembrane transporter activity"/>
    <property type="evidence" value="ECO:0007669"/>
    <property type="project" value="InterPro"/>
</dbReference>
<dbReference type="Gene3D" id="3.30.70.1450">
    <property type="entry name" value="Regulator of K+ conductance, C-terminal domain"/>
    <property type="match status" value="1"/>
</dbReference>
<gene>
    <name evidence="2" type="ORF">F4562_001400</name>
</gene>
<dbReference type="SUPFAM" id="SSF51735">
    <property type="entry name" value="NAD(P)-binding Rossmann-fold domains"/>
    <property type="match status" value="1"/>
</dbReference>
<dbReference type="InterPro" id="IPR006037">
    <property type="entry name" value="RCK_C"/>
</dbReference>
<evidence type="ECO:0000313" key="2">
    <source>
        <dbReference type="EMBL" id="MBB5818338.1"/>
    </source>
</evidence>
<dbReference type="EMBL" id="JACHMP010000001">
    <property type="protein sequence ID" value="MBB5818338.1"/>
    <property type="molecule type" value="Genomic_DNA"/>
</dbReference>
<keyword evidence="3" id="KW-1185">Reference proteome</keyword>
<dbReference type="Proteomes" id="UP000540685">
    <property type="component" value="Unassembled WGS sequence"/>
</dbReference>
<comment type="caution">
    <text evidence="2">The sequence shown here is derived from an EMBL/GenBank/DDBJ whole genome shotgun (WGS) entry which is preliminary data.</text>
</comment>
<dbReference type="PANTHER" id="PTHR43833:SF7">
    <property type="entry name" value="KTR SYSTEM POTASSIUM UPTAKE PROTEIN C"/>
    <property type="match status" value="1"/>
</dbReference>
<dbReference type="Pfam" id="PF02254">
    <property type="entry name" value="TrkA_N"/>
    <property type="match status" value="1"/>
</dbReference>
<dbReference type="InterPro" id="IPR003148">
    <property type="entry name" value="RCK_N"/>
</dbReference>
<dbReference type="InterPro" id="IPR050721">
    <property type="entry name" value="Trk_Ktr_HKT_K-transport"/>
</dbReference>
<dbReference type="Pfam" id="PF02080">
    <property type="entry name" value="TrkA_C"/>
    <property type="match status" value="1"/>
</dbReference>
<evidence type="ECO:0000259" key="1">
    <source>
        <dbReference type="PROSITE" id="PS51202"/>
    </source>
</evidence>
<dbReference type="InterPro" id="IPR036291">
    <property type="entry name" value="NAD(P)-bd_dom_sf"/>
</dbReference>
<dbReference type="AlphaFoldDB" id="A0A7W9MFH7"/>
<dbReference type="InterPro" id="IPR036721">
    <property type="entry name" value="RCK_C_sf"/>
</dbReference>
<dbReference type="SUPFAM" id="SSF116726">
    <property type="entry name" value="TrkA C-terminal domain-like"/>
    <property type="match status" value="1"/>
</dbReference>
<evidence type="ECO:0000313" key="3">
    <source>
        <dbReference type="Proteomes" id="UP000540685"/>
    </source>
</evidence>
<reference evidence="2 3" key="1">
    <citation type="submission" date="2020-08" db="EMBL/GenBank/DDBJ databases">
        <title>Sequencing the genomes of 1000 actinobacteria strains.</title>
        <authorList>
            <person name="Klenk H.-P."/>
        </authorList>
    </citation>
    <scope>NUCLEOTIDE SEQUENCE [LARGE SCALE GENOMIC DNA]</scope>
    <source>
        <strain evidence="2 3">DSM 46887</strain>
    </source>
</reference>
<dbReference type="RefSeq" id="WP_184543715.1">
    <property type="nucleotide sequence ID" value="NZ_JACHMP010000001.1"/>
</dbReference>
<dbReference type="PROSITE" id="PS51202">
    <property type="entry name" value="RCK_C"/>
    <property type="match status" value="1"/>
</dbReference>
<sequence>MADNKYRADAVAVIGLGRFGGALAIELVGRDIEVLGVDSDSRIVQQFSGQLTHVVCADSTDPEALTQLGVAEFGRAVVGIGNDIEASILTTSVLADLEVPDIWAKSISLQHSRILQRVGAHHVVQPEHDMGERVAHLVTGRMLDYLEVDEGYALIKTKAPGWADGKTLGALGIRKEYGVTVVGIKKPGSRFTYATSETLIRSGDTLLVAGETDQAERFAEET</sequence>
<dbReference type="Gene3D" id="3.40.50.720">
    <property type="entry name" value="NAD(P)-binding Rossmann-like Domain"/>
    <property type="match status" value="1"/>
</dbReference>
<organism evidence="2 3">
    <name type="scientific">Streptosporangium becharense</name>
    <dbReference type="NCBI Taxonomy" id="1816182"/>
    <lineage>
        <taxon>Bacteria</taxon>
        <taxon>Bacillati</taxon>
        <taxon>Actinomycetota</taxon>
        <taxon>Actinomycetes</taxon>
        <taxon>Streptosporangiales</taxon>
        <taxon>Streptosporangiaceae</taxon>
        <taxon>Streptosporangium</taxon>
    </lineage>
</organism>
<dbReference type="GO" id="GO:0006813">
    <property type="term" value="P:potassium ion transport"/>
    <property type="evidence" value="ECO:0007669"/>
    <property type="project" value="InterPro"/>
</dbReference>
<name>A0A7W9MFH7_9ACTN</name>
<dbReference type="PANTHER" id="PTHR43833">
    <property type="entry name" value="POTASSIUM CHANNEL PROTEIN 2-RELATED-RELATED"/>
    <property type="match status" value="1"/>
</dbReference>
<accession>A0A7W9MFH7</accession>
<protein>
    <submittedName>
        <fullName evidence="2">Trk system potassium uptake protein TrkA</fullName>
    </submittedName>
</protein>
<feature type="domain" description="RCK C-terminal" evidence="1">
    <location>
        <begin position="140"/>
        <end position="222"/>
    </location>
</feature>